<dbReference type="InterPro" id="IPR001926">
    <property type="entry name" value="TrpB-like_PALP"/>
</dbReference>
<dbReference type="AlphaFoldDB" id="A0A8J2KI64"/>
<name>A0A8J2KI64_9HEXA</name>
<sequence length="576" mass="63641">MNDIVNLPGSIKSQDTILLDKYIMENLPALKMSIPSGVRLAVAEKMIRHSLQAMDENVVTKNDFSASTGSKGRKLSTGYMDAIGNTPLMPLRNIAEIHSLKCNLLAKCEFMNPSGSSKARTAAKIVRAVSQQSCDNRNQNFESPQTKPVLLHSRLGLAGTILARVNGFPSICLENQVKTQFYSNAFAVHGGFMINAKSETLQTLKDLMPSMIVAEKVKALCLSGNNSVISEIKEDLKRLNKSNPKIDMLVCTADFLLTDPKVTCELSKDTLLVVVGERPTFSCDFPIAHYYQINSNSKMFEGNQKLVKDGLFCSPKDGAVLHGALQSISRFNLKSTDANIILVLNESIRPHSQHNLDFLDFKPKKHFDAPTKENWWMEQVVGDIQVKSPGILDPDMQVQEAIRALRLLEHDQAVVQLSNPNVILGVTTLSHLESKLEQGTLQPGDTLGESGAIFKKFHVVKFSNRLKDLVRKLFKERFVCVVVQQVHECVQKNQDISDGAGQGQIPQICMLCVTTCKCLGKVSVGTTSDFSEDHRASAKLHINRFEESIFYLLLLGDGVNRGDPGCTRVGYQAKGH</sequence>
<dbReference type="Pfam" id="PF00291">
    <property type="entry name" value="PALP"/>
    <property type="match status" value="1"/>
</dbReference>
<dbReference type="OrthoDB" id="10259545at2759"/>
<dbReference type="EMBL" id="CAJVCH010379924">
    <property type="protein sequence ID" value="CAG7816847.1"/>
    <property type="molecule type" value="Genomic_DNA"/>
</dbReference>
<comment type="caution">
    <text evidence="2">The sequence shown here is derived from an EMBL/GenBank/DDBJ whole genome shotgun (WGS) entry which is preliminary data.</text>
</comment>
<reference evidence="2" key="1">
    <citation type="submission" date="2021-06" db="EMBL/GenBank/DDBJ databases">
        <authorList>
            <person name="Hodson N. C."/>
            <person name="Mongue J. A."/>
            <person name="Jaron S. K."/>
        </authorList>
    </citation>
    <scope>NUCLEOTIDE SEQUENCE</scope>
</reference>
<evidence type="ECO:0000313" key="3">
    <source>
        <dbReference type="Proteomes" id="UP000708208"/>
    </source>
</evidence>
<feature type="domain" description="Tryptophan synthase beta chain-like PALP" evidence="1">
    <location>
        <begin position="81"/>
        <end position="132"/>
    </location>
</feature>
<protein>
    <recommendedName>
        <fullName evidence="1">Tryptophan synthase beta chain-like PALP domain-containing protein</fullName>
    </recommendedName>
</protein>
<keyword evidence="3" id="KW-1185">Reference proteome</keyword>
<evidence type="ECO:0000259" key="1">
    <source>
        <dbReference type="Pfam" id="PF00291"/>
    </source>
</evidence>
<accession>A0A8J2KI64</accession>
<dbReference type="Proteomes" id="UP000708208">
    <property type="component" value="Unassembled WGS sequence"/>
</dbReference>
<proteinExistence type="predicted"/>
<organism evidence="2 3">
    <name type="scientific">Allacma fusca</name>
    <dbReference type="NCBI Taxonomy" id="39272"/>
    <lineage>
        <taxon>Eukaryota</taxon>
        <taxon>Metazoa</taxon>
        <taxon>Ecdysozoa</taxon>
        <taxon>Arthropoda</taxon>
        <taxon>Hexapoda</taxon>
        <taxon>Collembola</taxon>
        <taxon>Symphypleona</taxon>
        <taxon>Sminthuridae</taxon>
        <taxon>Allacma</taxon>
    </lineage>
</organism>
<evidence type="ECO:0000313" key="2">
    <source>
        <dbReference type="EMBL" id="CAG7816847.1"/>
    </source>
</evidence>
<gene>
    <name evidence="2" type="ORF">AFUS01_LOCUS27444</name>
</gene>